<dbReference type="Pfam" id="PF08423">
    <property type="entry name" value="Rad51"/>
    <property type="match status" value="1"/>
</dbReference>
<evidence type="ECO:0000313" key="4">
    <source>
        <dbReference type="EMBL" id="CAL8112737.1"/>
    </source>
</evidence>
<accession>A0ABP1QZX6</accession>
<dbReference type="PROSITE" id="PS50162">
    <property type="entry name" value="RECA_2"/>
    <property type="match status" value="1"/>
</dbReference>
<reference evidence="4 5" key="1">
    <citation type="submission" date="2024-08" db="EMBL/GenBank/DDBJ databases">
        <authorList>
            <person name="Cucini C."/>
            <person name="Frati F."/>
        </authorList>
    </citation>
    <scope>NUCLEOTIDE SEQUENCE [LARGE SCALE GENOMIC DNA]</scope>
</reference>
<dbReference type="Proteomes" id="UP001642540">
    <property type="component" value="Unassembled WGS sequence"/>
</dbReference>
<dbReference type="PANTHER" id="PTHR46457">
    <property type="entry name" value="DNA REPAIR PROTEIN RAD51 HOMOLOG 4"/>
    <property type="match status" value="1"/>
</dbReference>
<comment type="subcellular location">
    <subcellularLocation>
        <location evidence="1">Nucleus</location>
    </subcellularLocation>
</comment>
<dbReference type="SUPFAM" id="SSF52540">
    <property type="entry name" value="P-loop containing nucleoside triphosphate hydrolases"/>
    <property type="match status" value="1"/>
</dbReference>
<dbReference type="EMBL" id="CAXLJM020000049">
    <property type="protein sequence ID" value="CAL8112737.1"/>
    <property type="molecule type" value="Genomic_DNA"/>
</dbReference>
<dbReference type="InterPro" id="IPR051988">
    <property type="entry name" value="HRR_RAD51_Paralog"/>
</dbReference>
<keyword evidence="2" id="KW-0539">Nucleus</keyword>
<proteinExistence type="predicted"/>
<comment type="caution">
    <text evidence="4">The sequence shown here is derived from an EMBL/GenBank/DDBJ whole genome shotgun (WGS) entry which is preliminary data.</text>
</comment>
<evidence type="ECO:0000259" key="3">
    <source>
        <dbReference type="PROSITE" id="PS50162"/>
    </source>
</evidence>
<organism evidence="4 5">
    <name type="scientific">Orchesella dallaii</name>
    <dbReference type="NCBI Taxonomy" id="48710"/>
    <lineage>
        <taxon>Eukaryota</taxon>
        <taxon>Metazoa</taxon>
        <taxon>Ecdysozoa</taxon>
        <taxon>Arthropoda</taxon>
        <taxon>Hexapoda</taxon>
        <taxon>Collembola</taxon>
        <taxon>Entomobryomorpha</taxon>
        <taxon>Entomobryoidea</taxon>
        <taxon>Orchesellidae</taxon>
        <taxon>Orchesellinae</taxon>
        <taxon>Orchesella</taxon>
    </lineage>
</organism>
<dbReference type="InterPro" id="IPR027417">
    <property type="entry name" value="P-loop_NTPase"/>
</dbReference>
<name>A0ABP1QZX6_9HEXA</name>
<dbReference type="InterPro" id="IPR020588">
    <property type="entry name" value="RecA_ATP-bd"/>
</dbReference>
<evidence type="ECO:0000256" key="1">
    <source>
        <dbReference type="ARBA" id="ARBA00004123"/>
    </source>
</evidence>
<dbReference type="InterPro" id="IPR013632">
    <property type="entry name" value="Rad51_C"/>
</dbReference>
<dbReference type="PANTHER" id="PTHR46457:SF1">
    <property type="entry name" value="DNA REPAIR PROTEIN RAD51 HOMOLOG 4"/>
    <property type="match status" value="1"/>
</dbReference>
<protein>
    <recommendedName>
        <fullName evidence="3">RecA family profile 1 domain-containing protein</fullName>
    </recommendedName>
</protein>
<dbReference type="Gene3D" id="3.40.50.300">
    <property type="entry name" value="P-loop containing nucleotide triphosphate hydrolases"/>
    <property type="match status" value="1"/>
</dbReference>
<sequence length="319" mass="35861">MEPISRLICPTLTDAQVDGLRSNGISTLMAFIIAPKETICSAIEISEAEYSGIRHSILMCRRPHPITLRQLSTLDKRRAISTGISSLDDILNGGVFPGDIIEFYGNTGCGKTQLCLKLAAQFSHFNHDKAGVLYFDMKNDFNARRLLNLCEGDESSLEKVRVFKEANLARLWLRLDDIKNEVIGGINGYYSKCRLLVIDSVPMVVYPAVEQEIYSWRYHQERLIEKLRWLADHLNLTVVLVNHSVKAWTNNNVVGTSTPKPVSSVKAAMGKYWQSKISIRIQLTKMNGSANRYEGILEKCCRSAEGQKFGFSIEQTAIL</sequence>
<feature type="domain" description="RecA family profile 1" evidence="3">
    <location>
        <begin position="76"/>
        <end position="244"/>
    </location>
</feature>
<evidence type="ECO:0000256" key="2">
    <source>
        <dbReference type="ARBA" id="ARBA00023242"/>
    </source>
</evidence>
<evidence type="ECO:0000313" key="5">
    <source>
        <dbReference type="Proteomes" id="UP001642540"/>
    </source>
</evidence>
<gene>
    <name evidence="4" type="ORF">ODALV1_LOCUS15759</name>
</gene>
<keyword evidence="5" id="KW-1185">Reference proteome</keyword>